<dbReference type="EMBL" id="KN832878">
    <property type="protein sequence ID" value="KIM99740.1"/>
    <property type="molecule type" value="Genomic_DNA"/>
</dbReference>
<evidence type="ECO:0000313" key="2">
    <source>
        <dbReference type="Proteomes" id="UP000054321"/>
    </source>
</evidence>
<dbReference type="HOGENOM" id="CLU_2455328_0_0_1"/>
<sequence length="89" mass="10061">MYDLPAKLRVHKSDLAEKMSLPNYYLRIFPCISNDEGISRAYKKADFVSRSCFSGGECTDPPRCMNHSSTNSYASERCQVFALCHMLGV</sequence>
<gene>
    <name evidence="1" type="ORF">OIDMADRAFT_19762</name>
</gene>
<name>A0A0C3GUK1_OIDMZ</name>
<organism evidence="1 2">
    <name type="scientific">Oidiodendron maius (strain Zn)</name>
    <dbReference type="NCBI Taxonomy" id="913774"/>
    <lineage>
        <taxon>Eukaryota</taxon>
        <taxon>Fungi</taxon>
        <taxon>Dikarya</taxon>
        <taxon>Ascomycota</taxon>
        <taxon>Pezizomycotina</taxon>
        <taxon>Leotiomycetes</taxon>
        <taxon>Leotiomycetes incertae sedis</taxon>
        <taxon>Myxotrichaceae</taxon>
        <taxon>Oidiodendron</taxon>
    </lineage>
</organism>
<dbReference type="InParanoid" id="A0A0C3GUK1"/>
<evidence type="ECO:0000313" key="1">
    <source>
        <dbReference type="EMBL" id="KIM99740.1"/>
    </source>
</evidence>
<dbReference type="AlphaFoldDB" id="A0A0C3GUK1"/>
<protein>
    <submittedName>
        <fullName evidence="1">Uncharacterized protein</fullName>
    </submittedName>
</protein>
<keyword evidence="2" id="KW-1185">Reference proteome</keyword>
<accession>A0A0C3GUK1</accession>
<dbReference type="Proteomes" id="UP000054321">
    <property type="component" value="Unassembled WGS sequence"/>
</dbReference>
<reference evidence="1 2" key="1">
    <citation type="submission" date="2014-04" db="EMBL/GenBank/DDBJ databases">
        <authorList>
            <consortium name="DOE Joint Genome Institute"/>
            <person name="Kuo A."/>
            <person name="Martino E."/>
            <person name="Perotto S."/>
            <person name="Kohler A."/>
            <person name="Nagy L.G."/>
            <person name="Floudas D."/>
            <person name="Copeland A."/>
            <person name="Barry K.W."/>
            <person name="Cichocki N."/>
            <person name="Veneault-Fourrey C."/>
            <person name="LaButti K."/>
            <person name="Lindquist E.A."/>
            <person name="Lipzen A."/>
            <person name="Lundell T."/>
            <person name="Morin E."/>
            <person name="Murat C."/>
            <person name="Sun H."/>
            <person name="Tunlid A."/>
            <person name="Henrissat B."/>
            <person name="Grigoriev I.V."/>
            <person name="Hibbett D.S."/>
            <person name="Martin F."/>
            <person name="Nordberg H.P."/>
            <person name="Cantor M.N."/>
            <person name="Hua S.X."/>
        </authorList>
    </citation>
    <scope>NUCLEOTIDE SEQUENCE [LARGE SCALE GENOMIC DNA]</scope>
    <source>
        <strain evidence="1 2">Zn</strain>
    </source>
</reference>
<proteinExistence type="predicted"/>
<reference evidence="2" key="2">
    <citation type="submission" date="2015-01" db="EMBL/GenBank/DDBJ databases">
        <title>Evolutionary Origins and Diversification of the Mycorrhizal Mutualists.</title>
        <authorList>
            <consortium name="DOE Joint Genome Institute"/>
            <consortium name="Mycorrhizal Genomics Consortium"/>
            <person name="Kohler A."/>
            <person name="Kuo A."/>
            <person name="Nagy L.G."/>
            <person name="Floudas D."/>
            <person name="Copeland A."/>
            <person name="Barry K.W."/>
            <person name="Cichocki N."/>
            <person name="Veneault-Fourrey C."/>
            <person name="LaButti K."/>
            <person name="Lindquist E.A."/>
            <person name="Lipzen A."/>
            <person name="Lundell T."/>
            <person name="Morin E."/>
            <person name="Murat C."/>
            <person name="Riley R."/>
            <person name="Ohm R."/>
            <person name="Sun H."/>
            <person name="Tunlid A."/>
            <person name="Henrissat B."/>
            <person name="Grigoriev I.V."/>
            <person name="Hibbett D.S."/>
            <person name="Martin F."/>
        </authorList>
    </citation>
    <scope>NUCLEOTIDE SEQUENCE [LARGE SCALE GENOMIC DNA]</scope>
    <source>
        <strain evidence="2">Zn</strain>
    </source>
</reference>